<dbReference type="Pfam" id="PF02870">
    <property type="entry name" value="Methyltransf_1N"/>
    <property type="match status" value="1"/>
</dbReference>
<accession>A0A1H1JNI0</accession>
<feature type="domain" description="Methylated-DNA-[protein]-cysteine S-methyltransferase DNA binding" evidence="2">
    <location>
        <begin position="79"/>
        <end position="127"/>
    </location>
</feature>
<dbReference type="InterPro" id="IPR036388">
    <property type="entry name" value="WH-like_DNA-bd_sf"/>
</dbReference>
<name>A0A1H1JNI0_9BURK</name>
<dbReference type="InterPro" id="IPR008332">
    <property type="entry name" value="MethylG_MeTrfase_N"/>
</dbReference>
<dbReference type="InterPro" id="IPR014048">
    <property type="entry name" value="MethylDNA_cys_MeTrfase_DNA-bd"/>
</dbReference>
<dbReference type="PANTHER" id="PTHR10815:SF5">
    <property type="entry name" value="METHYLATED-DNA--PROTEIN-CYSTEINE METHYLTRANSFERASE"/>
    <property type="match status" value="1"/>
</dbReference>
<dbReference type="RefSeq" id="WP_074772349.1">
    <property type="nucleotide sequence ID" value="NZ_FNKP01000003.1"/>
</dbReference>
<evidence type="ECO:0000313" key="5">
    <source>
        <dbReference type="Proteomes" id="UP000183487"/>
    </source>
</evidence>
<feature type="domain" description="Methylguanine DNA methyltransferase ribonuclease-like" evidence="3">
    <location>
        <begin position="5"/>
        <end position="75"/>
    </location>
</feature>
<dbReference type="EMBL" id="FNKP01000003">
    <property type="protein sequence ID" value="SDR51544.1"/>
    <property type="molecule type" value="Genomic_DNA"/>
</dbReference>
<keyword evidence="4" id="KW-0808">Transferase</keyword>
<sequence length="140" mass="15177">MALFFKVIDSPIGRLKLVANENRLAAILREVERNSCGRLESMTEDAGRPILVNAARQLSEYFDGQRAHFDLALDFSGTDFQKRIWDAALGIPFGEMRTHAELTAQLGNARAARAFGTANGADSIAIVTRGIPLADGQTSA</sequence>
<keyword evidence="5" id="KW-1185">Reference proteome</keyword>
<reference evidence="5" key="1">
    <citation type="submission" date="2016-10" db="EMBL/GenBank/DDBJ databases">
        <authorList>
            <person name="Varghese N."/>
            <person name="Submissions S."/>
        </authorList>
    </citation>
    <scope>NUCLEOTIDE SEQUENCE [LARGE SCALE GENOMIC DNA]</scope>
    <source>
        <strain evidence="5">GAS106B</strain>
    </source>
</reference>
<organism evidence="4 5">
    <name type="scientific">Paraburkholderia fungorum</name>
    <dbReference type="NCBI Taxonomy" id="134537"/>
    <lineage>
        <taxon>Bacteria</taxon>
        <taxon>Pseudomonadati</taxon>
        <taxon>Pseudomonadota</taxon>
        <taxon>Betaproteobacteria</taxon>
        <taxon>Burkholderiales</taxon>
        <taxon>Burkholderiaceae</taxon>
        <taxon>Paraburkholderia</taxon>
    </lineage>
</organism>
<protein>
    <submittedName>
        <fullName evidence="4">Methylated-DNA-[protein]-cysteine S-methyltransferase</fullName>
    </submittedName>
</protein>
<dbReference type="GO" id="GO:0032259">
    <property type="term" value="P:methylation"/>
    <property type="evidence" value="ECO:0007669"/>
    <property type="project" value="UniProtKB-KW"/>
</dbReference>
<dbReference type="InterPro" id="IPR036217">
    <property type="entry name" value="MethylDNA_cys_MeTrfase_DNAb"/>
</dbReference>
<dbReference type="Proteomes" id="UP000183487">
    <property type="component" value="Unassembled WGS sequence"/>
</dbReference>
<evidence type="ECO:0000256" key="1">
    <source>
        <dbReference type="ARBA" id="ARBA00022763"/>
    </source>
</evidence>
<dbReference type="Gene3D" id="1.10.10.10">
    <property type="entry name" value="Winged helix-like DNA-binding domain superfamily/Winged helix DNA-binding domain"/>
    <property type="match status" value="1"/>
</dbReference>
<evidence type="ECO:0000259" key="3">
    <source>
        <dbReference type="Pfam" id="PF02870"/>
    </source>
</evidence>
<keyword evidence="4" id="KW-0489">Methyltransferase</keyword>
<dbReference type="InterPro" id="IPR036631">
    <property type="entry name" value="MGMT_N_sf"/>
</dbReference>
<evidence type="ECO:0000313" key="4">
    <source>
        <dbReference type="EMBL" id="SDR51544.1"/>
    </source>
</evidence>
<dbReference type="GO" id="GO:0006281">
    <property type="term" value="P:DNA repair"/>
    <property type="evidence" value="ECO:0007669"/>
    <property type="project" value="InterPro"/>
</dbReference>
<dbReference type="SUPFAM" id="SSF46767">
    <property type="entry name" value="Methylated DNA-protein cysteine methyltransferase, C-terminal domain"/>
    <property type="match status" value="1"/>
</dbReference>
<evidence type="ECO:0000259" key="2">
    <source>
        <dbReference type="Pfam" id="PF01035"/>
    </source>
</evidence>
<proteinExistence type="predicted"/>
<dbReference type="GO" id="GO:0003908">
    <property type="term" value="F:methylated-DNA-[protein]-cysteine S-methyltransferase activity"/>
    <property type="evidence" value="ECO:0007669"/>
    <property type="project" value="InterPro"/>
</dbReference>
<dbReference type="Gene3D" id="3.30.160.70">
    <property type="entry name" value="Methylated DNA-protein cysteine methyltransferase domain"/>
    <property type="match status" value="1"/>
</dbReference>
<dbReference type="AlphaFoldDB" id="A0A1H1JNI0"/>
<dbReference type="Pfam" id="PF01035">
    <property type="entry name" value="DNA_binding_1"/>
    <property type="match status" value="1"/>
</dbReference>
<keyword evidence="1" id="KW-0227">DNA damage</keyword>
<dbReference type="SUPFAM" id="SSF53155">
    <property type="entry name" value="Methylated DNA-protein cysteine methyltransferase domain"/>
    <property type="match status" value="1"/>
</dbReference>
<gene>
    <name evidence="4" type="ORF">SAMN05443245_6957</name>
</gene>
<dbReference type="CDD" id="cd06445">
    <property type="entry name" value="ATase"/>
    <property type="match status" value="1"/>
</dbReference>
<dbReference type="PANTHER" id="PTHR10815">
    <property type="entry name" value="METHYLATED-DNA--PROTEIN-CYSTEINE METHYLTRANSFERASE"/>
    <property type="match status" value="1"/>
</dbReference>